<protein>
    <submittedName>
        <fullName evidence="1">Uncharacterized protein</fullName>
    </submittedName>
</protein>
<accession>A8ZME2</accession>
<name>A8ZME2_ACAM1</name>
<sequence>MDKEWDLQRLYSDLEMVNKQSLSNSAKQYLEYILLGQSPSNIAETLNPESRQSSGTIRTVLSRDVYPSLILLLNLPEDYRMRWNKVPMLLSQYKIAKREACSSSPSYIHYEKNQNSYVGSCQIKSDIINGLLKKYFLKKGFTEDFLSSNTKSMSFRSEWQTIVNKLVSETRETLLAMVLDTELKKWWSSIAGMMYMATNVNLLKNGVKIKRIFILNSLDFRIRNNAIMNAYLHEKMGVEVKILDNIDCKIKMFIDADMISVHDKELIALYYLSEDCEITELLLDYCSISAFSSFYDELFDDDRLCENVDKIISNSNLSSSFFSDIEHQINYLKRISCSTSVKEFLGILPN</sequence>
<dbReference type="EMBL" id="CP000840">
    <property type="protein sequence ID" value="ABW32353.1"/>
    <property type="molecule type" value="Genomic_DNA"/>
</dbReference>
<dbReference type="HOGENOM" id="CLU_791365_0_0_3"/>
<proteinExistence type="predicted"/>
<dbReference type="RefSeq" id="WP_012167320.1">
    <property type="nucleotide sequence ID" value="NC_009928.1"/>
</dbReference>
<dbReference type="OrthoDB" id="490425at2"/>
<gene>
    <name evidence="1" type="ordered locus">AM1_C0043</name>
</gene>
<evidence type="ECO:0000313" key="1">
    <source>
        <dbReference type="EMBL" id="ABW32353.1"/>
    </source>
</evidence>
<keyword evidence="2" id="KW-1185">Reference proteome</keyword>
<dbReference type="KEGG" id="amr:AM1_C0043"/>
<evidence type="ECO:0000313" key="2">
    <source>
        <dbReference type="Proteomes" id="UP000000268"/>
    </source>
</evidence>
<organism evidence="1 2">
    <name type="scientific">Acaryochloris marina (strain MBIC 11017)</name>
    <dbReference type="NCBI Taxonomy" id="329726"/>
    <lineage>
        <taxon>Bacteria</taxon>
        <taxon>Bacillati</taxon>
        <taxon>Cyanobacteriota</taxon>
        <taxon>Cyanophyceae</taxon>
        <taxon>Acaryochloridales</taxon>
        <taxon>Acaryochloridaceae</taxon>
        <taxon>Acaryochloris</taxon>
    </lineage>
</organism>
<geneLocation type="plasmid" evidence="1 2">
    <name>pREB3</name>
</geneLocation>
<dbReference type="AlphaFoldDB" id="A8ZME2"/>
<keyword evidence="1" id="KW-0614">Plasmid</keyword>
<dbReference type="Proteomes" id="UP000000268">
    <property type="component" value="Plasmid pREB3"/>
</dbReference>
<reference evidence="1 2" key="1">
    <citation type="journal article" date="2008" name="Proc. Natl. Acad. Sci. U.S.A.">
        <title>Niche adaptation and genome expansion in the chlorophyll d-producing cyanobacterium Acaryochloris marina.</title>
        <authorList>
            <person name="Swingley W.D."/>
            <person name="Chen M."/>
            <person name="Cheung P.C."/>
            <person name="Conrad A.L."/>
            <person name="Dejesa L.C."/>
            <person name="Hao J."/>
            <person name="Honchak B.M."/>
            <person name="Karbach L.E."/>
            <person name="Kurdoglu A."/>
            <person name="Lahiri S."/>
            <person name="Mastrian S.D."/>
            <person name="Miyashita H."/>
            <person name="Page L."/>
            <person name="Ramakrishna P."/>
            <person name="Satoh S."/>
            <person name="Sattley W.M."/>
            <person name="Shimada Y."/>
            <person name="Taylor H.L."/>
            <person name="Tomo T."/>
            <person name="Tsuchiya T."/>
            <person name="Wang Z.T."/>
            <person name="Raymond J."/>
            <person name="Mimuro M."/>
            <person name="Blankenship R.E."/>
            <person name="Touchman J.W."/>
        </authorList>
    </citation>
    <scope>NUCLEOTIDE SEQUENCE [LARGE SCALE GENOMIC DNA]</scope>
    <source>
        <strain evidence="2">MBIC 11017</strain>
        <plasmid evidence="2">Plasmid pREB3</plasmid>
    </source>
</reference>